<dbReference type="Proteomes" id="UP000215914">
    <property type="component" value="Unassembled WGS sequence"/>
</dbReference>
<organism evidence="2 3">
    <name type="scientific">Helianthus annuus</name>
    <name type="common">Common sunflower</name>
    <dbReference type="NCBI Taxonomy" id="4232"/>
    <lineage>
        <taxon>Eukaryota</taxon>
        <taxon>Viridiplantae</taxon>
        <taxon>Streptophyta</taxon>
        <taxon>Embryophyta</taxon>
        <taxon>Tracheophyta</taxon>
        <taxon>Spermatophyta</taxon>
        <taxon>Magnoliopsida</taxon>
        <taxon>eudicotyledons</taxon>
        <taxon>Gunneridae</taxon>
        <taxon>Pentapetalae</taxon>
        <taxon>asterids</taxon>
        <taxon>campanulids</taxon>
        <taxon>Asterales</taxon>
        <taxon>Asteraceae</taxon>
        <taxon>Asteroideae</taxon>
        <taxon>Heliantheae alliance</taxon>
        <taxon>Heliantheae</taxon>
        <taxon>Helianthus</taxon>
    </lineage>
</organism>
<proteinExistence type="predicted"/>
<reference evidence="2" key="1">
    <citation type="journal article" date="2017" name="Nature">
        <title>The sunflower genome provides insights into oil metabolism, flowering and Asterid evolution.</title>
        <authorList>
            <person name="Badouin H."/>
            <person name="Gouzy J."/>
            <person name="Grassa C.J."/>
            <person name="Murat F."/>
            <person name="Staton S.E."/>
            <person name="Cottret L."/>
            <person name="Lelandais-Briere C."/>
            <person name="Owens G.L."/>
            <person name="Carrere S."/>
            <person name="Mayjonade B."/>
            <person name="Legrand L."/>
            <person name="Gill N."/>
            <person name="Kane N.C."/>
            <person name="Bowers J.E."/>
            <person name="Hubner S."/>
            <person name="Bellec A."/>
            <person name="Berard A."/>
            <person name="Berges H."/>
            <person name="Blanchet N."/>
            <person name="Boniface M.C."/>
            <person name="Brunel D."/>
            <person name="Catrice O."/>
            <person name="Chaidir N."/>
            <person name="Claudel C."/>
            <person name="Donnadieu C."/>
            <person name="Faraut T."/>
            <person name="Fievet G."/>
            <person name="Helmstetter N."/>
            <person name="King M."/>
            <person name="Knapp S.J."/>
            <person name="Lai Z."/>
            <person name="Le Paslier M.C."/>
            <person name="Lippi Y."/>
            <person name="Lorenzon L."/>
            <person name="Mandel J.R."/>
            <person name="Marage G."/>
            <person name="Marchand G."/>
            <person name="Marquand E."/>
            <person name="Bret-Mestries E."/>
            <person name="Morien E."/>
            <person name="Nambeesan S."/>
            <person name="Nguyen T."/>
            <person name="Pegot-Espagnet P."/>
            <person name="Pouilly N."/>
            <person name="Raftis F."/>
            <person name="Sallet E."/>
            <person name="Schiex T."/>
            <person name="Thomas J."/>
            <person name="Vandecasteele C."/>
            <person name="Vares D."/>
            <person name="Vear F."/>
            <person name="Vautrin S."/>
            <person name="Crespi M."/>
            <person name="Mangin B."/>
            <person name="Burke J.M."/>
            <person name="Salse J."/>
            <person name="Munos S."/>
            <person name="Vincourt P."/>
            <person name="Rieseberg L.H."/>
            <person name="Langlade N.B."/>
        </authorList>
    </citation>
    <scope>NUCLEOTIDE SEQUENCE</scope>
    <source>
        <tissue evidence="2">Leaves</tissue>
    </source>
</reference>
<name>A0A9K3DJY8_HELAN</name>
<dbReference type="EMBL" id="MNCJ02000332">
    <property type="protein sequence ID" value="KAF5756967.1"/>
    <property type="molecule type" value="Genomic_DNA"/>
</dbReference>
<accession>A0A9K3DJY8</accession>
<protein>
    <recommendedName>
        <fullName evidence="4">Secreted protein</fullName>
    </recommendedName>
</protein>
<feature type="chain" id="PRO_5039918067" description="Secreted protein" evidence="1">
    <location>
        <begin position="28"/>
        <end position="90"/>
    </location>
</feature>
<sequence>MFNHILGSLVLVVLWLDMELKIQMIEALEWRLLWSKRSTEHLSLLDFGCYQLGPFLRCARIHTHTNWVHLGTDLLHPITTQGIQAQVLKG</sequence>
<reference evidence="2" key="2">
    <citation type="submission" date="2020-06" db="EMBL/GenBank/DDBJ databases">
        <title>Helianthus annuus Genome sequencing and assembly Release 2.</title>
        <authorList>
            <person name="Gouzy J."/>
            <person name="Langlade N."/>
            <person name="Munos S."/>
        </authorList>
    </citation>
    <scope>NUCLEOTIDE SEQUENCE</scope>
    <source>
        <tissue evidence="2">Leaves</tissue>
    </source>
</reference>
<feature type="signal peptide" evidence="1">
    <location>
        <begin position="1"/>
        <end position="27"/>
    </location>
</feature>
<evidence type="ECO:0008006" key="4">
    <source>
        <dbReference type="Google" id="ProtNLM"/>
    </source>
</evidence>
<dbReference type="AlphaFoldDB" id="A0A9K3DJY8"/>
<comment type="caution">
    <text evidence="2">The sequence shown here is derived from an EMBL/GenBank/DDBJ whole genome shotgun (WGS) entry which is preliminary data.</text>
</comment>
<keyword evidence="3" id="KW-1185">Reference proteome</keyword>
<keyword evidence="1" id="KW-0732">Signal</keyword>
<evidence type="ECO:0000256" key="1">
    <source>
        <dbReference type="SAM" id="SignalP"/>
    </source>
</evidence>
<evidence type="ECO:0000313" key="3">
    <source>
        <dbReference type="Proteomes" id="UP000215914"/>
    </source>
</evidence>
<evidence type="ECO:0000313" key="2">
    <source>
        <dbReference type="EMBL" id="KAF5756967.1"/>
    </source>
</evidence>
<dbReference type="Gramene" id="mRNA:HanXRQr2_Chr17g0821121">
    <property type="protein sequence ID" value="mRNA:HanXRQr2_Chr17g0821121"/>
    <property type="gene ID" value="HanXRQr2_Chr17g0821121"/>
</dbReference>
<gene>
    <name evidence="2" type="ORF">HanXRQr2_Chr17g0821121</name>
</gene>